<feature type="transmembrane region" description="Helical" evidence="1">
    <location>
        <begin position="60"/>
        <end position="80"/>
    </location>
</feature>
<organism evidence="2 3">
    <name type="scientific">Nitrosomonas aestuarii</name>
    <dbReference type="NCBI Taxonomy" id="52441"/>
    <lineage>
        <taxon>Bacteria</taxon>
        <taxon>Pseudomonadati</taxon>
        <taxon>Pseudomonadota</taxon>
        <taxon>Betaproteobacteria</taxon>
        <taxon>Nitrosomonadales</taxon>
        <taxon>Nitrosomonadaceae</taxon>
        <taxon>Nitrosomonas</taxon>
    </lineage>
</organism>
<dbReference type="Proteomes" id="UP000199533">
    <property type="component" value="Unassembled WGS sequence"/>
</dbReference>
<proteinExistence type="predicted"/>
<sequence>MPIVVIFMSDAPLYLVGFIAPLLWHFDAVKGSGRPFHYFCSAIDSGELLSSFYTKMFTNILNYEELAVILVFTIALWVLISKLPPLISGIVTGSSIGSTAGIGSYSAGDLVAAAGTTAAITAYGVYLHYAEIALSRE</sequence>
<feature type="transmembrane region" description="Helical" evidence="1">
    <location>
        <begin position="6"/>
        <end position="24"/>
    </location>
</feature>
<evidence type="ECO:0000313" key="3">
    <source>
        <dbReference type="Proteomes" id="UP000199533"/>
    </source>
</evidence>
<keyword evidence="1" id="KW-0812">Transmembrane</keyword>
<dbReference type="EMBL" id="FOSP01000031">
    <property type="protein sequence ID" value="SFL09885.1"/>
    <property type="molecule type" value="Genomic_DNA"/>
</dbReference>
<reference evidence="3" key="1">
    <citation type="submission" date="2016-10" db="EMBL/GenBank/DDBJ databases">
        <authorList>
            <person name="Varghese N."/>
            <person name="Submissions S."/>
        </authorList>
    </citation>
    <scope>NUCLEOTIDE SEQUENCE [LARGE SCALE GENOMIC DNA]</scope>
    <source>
        <strain evidence="3">Nm69</strain>
    </source>
</reference>
<dbReference type="AlphaFoldDB" id="A0A1I4EVV7"/>
<keyword evidence="3" id="KW-1185">Reference proteome</keyword>
<evidence type="ECO:0000256" key="1">
    <source>
        <dbReference type="SAM" id="Phobius"/>
    </source>
</evidence>
<name>A0A1I4EVV7_9PROT</name>
<dbReference type="STRING" id="52441.SAMN05216302_103127"/>
<keyword evidence="1" id="KW-0472">Membrane</keyword>
<gene>
    <name evidence="2" type="ORF">SAMN05216302_103127</name>
</gene>
<evidence type="ECO:0000313" key="2">
    <source>
        <dbReference type="EMBL" id="SFL09885.1"/>
    </source>
</evidence>
<protein>
    <submittedName>
        <fullName evidence="2">Type IV secretion system protein TrbL</fullName>
    </submittedName>
</protein>
<keyword evidence="1" id="KW-1133">Transmembrane helix</keyword>
<accession>A0A1I4EVV7</accession>